<keyword evidence="2" id="KW-1185">Reference proteome</keyword>
<gene>
    <name evidence="1" type="ORF">Saso_13720</name>
</gene>
<protein>
    <recommendedName>
        <fullName evidence="3">Integrase</fullName>
    </recommendedName>
</protein>
<sequence length="83" mass="9199">MTNPISARVAVRWRSVRACAYAWLMSPNPELSGSVRSAAELNERIRALWLRAGGSLSAQERAEYELLVVEWARAIRGEVVTAA</sequence>
<evidence type="ECO:0000313" key="1">
    <source>
        <dbReference type="EMBL" id="GHI59722.1"/>
    </source>
</evidence>
<proteinExistence type="predicted"/>
<comment type="caution">
    <text evidence="1">The sequence shown here is derived from an EMBL/GenBank/DDBJ whole genome shotgun (WGS) entry which is preliminary data.</text>
</comment>
<name>A0ABQ3RV55_9ACTN</name>
<evidence type="ECO:0000313" key="2">
    <source>
        <dbReference type="Proteomes" id="UP000649259"/>
    </source>
</evidence>
<dbReference type="EMBL" id="BNEB01000002">
    <property type="protein sequence ID" value="GHI59722.1"/>
    <property type="molecule type" value="Genomic_DNA"/>
</dbReference>
<evidence type="ECO:0008006" key="3">
    <source>
        <dbReference type="Google" id="ProtNLM"/>
    </source>
</evidence>
<organism evidence="1 2">
    <name type="scientific">Streptomyces asoensis</name>
    <dbReference type="NCBI Taxonomy" id="249586"/>
    <lineage>
        <taxon>Bacteria</taxon>
        <taxon>Bacillati</taxon>
        <taxon>Actinomycetota</taxon>
        <taxon>Actinomycetes</taxon>
        <taxon>Kitasatosporales</taxon>
        <taxon>Streptomycetaceae</taxon>
        <taxon>Streptomyces</taxon>
    </lineage>
</organism>
<reference evidence="2" key="1">
    <citation type="submission" date="2023-07" db="EMBL/GenBank/DDBJ databases">
        <title>Whole genome shotgun sequence of Streptomyces cacaoi subsp. asoensis NBRC 13813.</title>
        <authorList>
            <person name="Komaki H."/>
            <person name="Tamura T."/>
        </authorList>
    </citation>
    <scope>NUCLEOTIDE SEQUENCE [LARGE SCALE GENOMIC DNA]</scope>
    <source>
        <strain evidence="2">NBRC 13813</strain>
    </source>
</reference>
<accession>A0ABQ3RV55</accession>
<dbReference type="Proteomes" id="UP000649259">
    <property type="component" value="Unassembled WGS sequence"/>
</dbReference>